<feature type="signal peptide" evidence="7">
    <location>
        <begin position="1"/>
        <end position="18"/>
    </location>
</feature>
<dbReference type="RefSeq" id="WP_158870752.1">
    <property type="nucleotide sequence ID" value="NZ_CP046401.1"/>
</dbReference>
<evidence type="ECO:0000256" key="4">
    <source>
        <dbReference type="ARBA" id="ARBA00022833"/>
    </source>
</evidence>
<protein>
    <recommendedName>
        <fullName evidence="2">peptide-methionine (R)-S-oxide reductase</fullName>
        <ecNumber evidence="2">1.8.4.12</ecNumber>
    </recommendedName>
</protein>
<evidence type="ECO:0000256" key="1">
    <source>
        <dbReference type="ARBA" id="ARBA00001947"/>
    </source>
</evidence>
<dbReference type="PANTHER" id="PTHR46081:SF8">
    <property type="entry name" value="PEPTIDE METHIONINE SULFOXIDE REDUCTASE 2"/>
    <property type="match status" value="1"/>
</dbReference>
<dbReference type="GO" id="GO:0030091">
    <property type="term" value="P:protein repair"/>
    <property type="evidence" value="ECO:0007669"/>
    <property type="project" value="InterPro"/>
</dbReference>
<gene>
    <name evidence="9" type="ORF">GM418_26895</name>
</gene>
<dbReference type="GO" id="GO:0046872">
    <property type="term" value="F:metal ion binding"/>
    <property type="evidence" value="ECO:0007669"/>
    <property type="project" value="UniProtKB-KW"/>
</dbReference>
<keyword evidence="3" id="KW-0479">Metal-binding</keyword>
<keyword evidence="5 9" id="KW-0560">Oxidoreductase</keyword>
<dbReference type="Proteomes" id="UP000428260">
    <property type="component" value="Chromosome"/>
</dbReference>
<dbReference type="EC" id="1.8.4.12" evidence="2"/>
<feature type="chain" id="PRO_5026149150" description="peptide-methionine (R)-S-oxide reductase" evidence="7">
    <location>
        <begin position="19"/>
        <end position="161"/>
    </location>
</feature>
<keyword evidence="7" id="KW-0732">Signal</keyword>
<dbReference type="PANTHER" id="PTHR46081">
    <property type="entry name" value="PEPTIDE METHIONINE SULFOXIDE REDUCTASE 2"/>
    <property type="match status" value="1"/>
</dbReference>
<dbReference type="AlphaFoldDB" id="A0A6I6K0N6"/>
<evidence type="ECO:0000256" key="5">
    <source>
        <dbReference type="ARBA" id="ARBA00023002"/>
    </source>
</evidence>
<evidence type="ECO:0000259" key="8">
    <source>
        <dbReference type="PROSITE" id="PS51790"/>
    </source>
</evidence>
<evidence type="ECO:0000256" key="6">
    <source>
        <dbReference type="ARBA" id="ARBA00048488"/>
    </source>
</evidence>
<sequence length="161" mass="18029">MKTIIVMILLSAGFSACGQVSKKNQKQPTEKSDTMKFNKLTDFEEYVILEKGTERPFTGKYDKFYEKGIYVCKRCGAALYQSTSKFNSGCGWPSFDDEIEGAVRRTLDADGRRTEITCNNCGGHLGHVFLGEGFTDKNTRHCVNSVSLEFIPAEKNKKGEL</sequence>
<dbReference type="PROSITE" id="PS51257">
    <property type="entry name" value="PROKAR_LIPOPROTEIN"/>
    <property type="match status" value="1"/>
</dbReference>
<dbReference type="InterPro" id="IPR028427">
    <property type="entry name" value="Met_Sox_Rdtase_MsrB"/>
</dbReference>
<dbReference type="Pfam" id="PF01641">
    <property type="entry name" value="SelR"/>
    <property type="match status" value="1"/>
</dbReference>
<dbReference type="GO" id="GO:0006979">
    <property type="term" value="P:response to oxidative stress"/>
    <property type="evidence" value="ECO:0007669"/>
    <property type="project" value="InterPro"/>
</dbReference>
<evidence type="ECO:0000256" key="2">
    <source>
        <dbReference type="ARBA" id="ARBA00012499"/>
    </source>
</evidence>
<proteinExistence type="predicted"/>
<dbReference type="GO" id="GO:0033743">
    <property type="term" value="F:peptide-methionine (R)-S-oxide reductase activity"/>
    <property type="evidence" value="ECO:0007669"/>
    <property type="project" value="UniProtKB-EC"/>
</dbReference>
<evidence type="ECO:0000313" key="10">
    <source>
        <dbReference type="Proteomes" id="UP000428260"/>
    </source>
</evidence>
<comment type="catalytic activity">
    <reaction evidence="6">
        <text>L-methionyl-[protein] + [thioredoxin]-disulfide + H2O = L-methionyl-(R)-S-oxide-[protein] + [thioredoxin]-dithiol</text>
        <dbReference type="Rhea" id="RHEA:24164"/>
        <dbReference type="Rhea" id="RHEA-COMP:10698"/>
        <dbReference type="Rhea" id="RHEA-COMP:10700"/>
        <dbReference type="Rhea" id="RHEA-COMP:12313"/>
        <dbReference type="Rhea" id="RHEA-COMP:12314"/>
        <dbReference type="ChEBI" id="CHEBI:15377"/>
        <dbReference type="ChEBI" id="CHEBI:16044"/>
        <dbReference type="ChEBI" id="CHEBI:29950"/>
        <dbReference type="ChEBI" id="CHEBI:45764"/>
        <dbReference type="ChEBI" id="CHEBI:50058"/>
        <dbReference type="EC" id="1.8.4.12"/>
    </reaction>
</comment>
<dbReference type="PROSITE" id="PS51790">
    <property type="entry name" value="MSRB"/>
    <property type="match status" value="1"/>
</dbReference>
<reference evidence="9 10" key="1">
    <citation type="submission" date="2019-11" db="EMBL/GenBank/DDBJ databases">
        <authorList>
            <person name="Zheng R.K."/>
            <person name="Sun C.M."/>
        </authorList>
    </citation>
    <scope>NUCLEOTIDE SEQUENCE [LARGE SCALE GENOMIC DNA]</scope>
    <source>
        <strain evidence="9 10">WC007</strain>
    </source>
</reference>
<keyword evidence="4" id="KW-0862">Zinc</keyword>
<keyword evidence="10" id="KW-1185">Reference proteome</keyword>
<evidence type="ECO:0000256" key="7">
    <source>
        <dbReference type="SAM" id="SignalP"/>
    </source>
</evidence>
<dbReference type="InterPro" id="IPR011057">
    <property type="entry name" value="Mss4-like_sf"/>
</dbReference>
<dbReference type="EMBL" id="CP046401">
    <property type="protein sequence ID" value="QGY47159.1"/>
    <property type="molecule type" value="Genomic_DNA"/>
</dbReference>
<comment type="cofactor">
    <cofactor evidence="1">
        <name>Zn(2+)</name>
        <dbReference type="ChEBI" id="CHEBI:29105"/>
    </cofactor>
</comment>
<evidence type="ECO:0000256" key="3">
    <source>
        <dbReference type="ARBA" id="ARBA00022723"/>
    </source>
</evidence>
<dbReference type="Gene3D" id="2.170.150.20">
    <property type="entry name" value="Peptide methionine sulfoxide reductase"/>
    <property type="match status" value="1"/>
</dbReference>
<feature type="domain" description="MsrB" evidence="8">
    <location>
        <begin position="33"/>
        <end position="153"/>
    </location>
</feature>
<dbReference type="InterPro" id="IPR002579">
    <property type="entry name" value="Met_Sox_Rdtase_MsrB_dom"/>
</dbReference>
<organism evidence="9 10">
    <name type="scientific">Maribellus comscasis</name>
    <dbReference type="NCBI Taxonomy" id="2681766"/>
    <lineage>
        <taxon>Bacteria</taxon>
        <taxon>Pseudomonadati</taxon>
        <taxon>Bacteroidota</taxon>
        <taxon>Bacteroidia</taxon>
        <taxon>Marinilabiliales</taxon>
        <taxon>Prolixibacteraceae</taxon>
        <taxon>Maribellus</taxon>
    </lineage>
</organism>
<dbReference type="KEGG" id="mcos:GM418_26895"/>
<name>A0A6I6K0N6_9BACT</name>
<accession>A0A6I6K0N6</accession>
<dbReference type="SUPFAM" id="SSF51316">
    <property type="entry name" value="Mss4-like"/>
    <property type="match status" value="1"/>
</dbReference>
<dbReference type="NCBIfam" id="TIGR00357">
    <property type="entry name" value="peptide-methionine (R)-S-oxide reductase MsrB"/>
    <property type="match status" value="1"/>
</dbReference>
<evidence type="ECO:0000313" key="9">
    <source>
        <dbReference type="EMBL" id="QGY47159.1"/>
    </source>
</evidence>
<dbReference type="NCBIfam" id="NF004036">
    <property type="entry name" value="PRK05508.1"/>
    <property type="match status" value="1"/>
</dbReference>